<dbReference type="Proteomes" id="UP000244722">
    <property type="component" value="Unassembled WGS sequence"/>
</dbReference>
<evidence type="ECO:0000313" key="3">
    <source>
        <dbReference type="Proteomes" id="UP000244722"/>
    </source>
</evidence>
<evidence type="ECO:0000313" key="2">
    <source>
        <dbReference type="EMBL" id="PUU74612.1"/>
    </source>
</evidence>
<reference evidence="2 3" key="1">
    <citation type="submission" date="2017-04" db="EMBL/GenBank/DDBJ databases">
        <title>Draft genome sequence of Tuber borchii Vittad., a whitish edible truffle.</title>
        <authorList>
            <consortium name="DOE Joint Genome Institute"/>
            <person name="Murat C."/>
            <person name="Kuo A."/>
            <person name="Barry K.W."/>
            <person name="Clum A."/>
            <person name="Dockter R.B."/>
            <person name="Fauchery L."/>
            <person name="Iotti M."/>
            <person name="Kohler A."/>
            <person name="Labutti K."/>
            <person name="Lindquist E.A."/>
            <person name="Lipzen A."/>
            <person name="Ohm R.A."/>
            <person name="Wang M."/>
            <person name="Grigoriev I.V."/>
            <person name="Zambonelli A."/>
            <person name="Martin F.M."/>
        </authorList>
    </citation>
    <scope>NUCLEOTIDE SEQUENCE [LARGE SCALE GENOMIC DNA]</scope>
    <source>
        <strain evidence="2 3">Tbo3840</strain>
    </source>
</reference>
<protein>
    <submittedName>
        <fullName evidence="2">Uncharacterized protein</fullName>
    </submittedName>
</protein>
<dbReference type="AlphaFoldDB" id="A0A2T6ZGL0"/>
<feature type="compositionally biased region" description="Basic residues" evidence="1">
    <location>
        <begin position="571"/>
        <end position="582"/>
    </location>
</feature>
<feature type="compositionally biased region" description="Basic and acidic residues" evidence="1">
    <location>
        <begin position="417"/>
        <end position="438"/>
    </location>
</feature>
<dbReference type="OrthoDB" id="10567890at2759"/>
<accession>A0A2T6ZGL0</accession>
<feature type="region of interest" description="Disordered" evidence="1">
    <location>
        <begin position="632"/>
        <end position="657"/>
    </location>
</feature>
<feature type="region of interest" description="Disordered" evidence="1">
    <location>
        <begin position="176"/>
        <end position="223"/>
    </location>
</feature>
<gene>
    <name evidence="2" type="ORF">B9Z19DRAFT_1133002</name>
</gene>
<comment type="caution">
    <text evidence="2">The sequence shown here is derived from an EMBL/GenBank/DDBJ whole genome shotgun (WGS) entry which is preliminary data.</text>
</comment>
<proteinExistence type="predicted"/>
<feature type="compositionally biased region" description="Low complexity" evidence="1">
    <location>
        <begin position="212"/>
        <end position="223"/>
    </location>
</feature>
<feature type="compositionally biased region" description="Polar residues" evidence="1">
    <location>
        <begin position="464"/>
        <end position="484"/>
    </location>
</feature>
<feature type="compositionally biased region" description="Low complexity" evidence="1">
    <location>
        <begin position="530"/>
        <end position="549"/>
    </location>
</feature>
<keyword evidence="3" id="KW-1185">Reference proteome</keyword>
<name>A0A2T6ZGL0_TUBBO</name>
<feature type="compositionally biased region" description="Low complexity" evidence="1">
    <location>
        <begin position="196"/>
        <end position="205"/>
    </location>
</feature>
<feature type="compositionally biased region" description="Pro residues" evidence="1">
    <location>
        <begin position="591"/>
        <end position="606"/>
    </location>
</feature>
<sequence>MVTGTNKQANASHKSFSQNLRSVDIQDLWSHDQRHVSNTGSRGLAYCSPPLGPGGGGPATSASSIENCARGANEVEVVERTTQSITGAQKTGDCGRGSFLAVYCGLGWNDSLAMLNWRLQEAYAEKAQFATVATGATASSSVLSTAMPSDLPEAIPEEIIAEEAVEMEAISPLELEPCYSTPSSDGPNGDDGGPEGNNPQKASVSFPPPENSPSESAPSAPLPEDIYNSLGWTGRLKVLNRSLQETYEKNDTDNPNNSPIDTTRPQINFYAQDPPVLPRSFPPGLPLSISDLFSPPNTRTQQPSLHYQQEVYPTHEPNWGPYPYPPQQSGQVPHHLFCPSAAHAITCGGIFVDPRAVAAIDHVVYNSAMLMFENFRRQFLAMEGRHYVGWWPVQGSERGVTRTLSSAVNDPTVFGHTPEERGANREMGKAPHEETHEEVTREARVGNRVEASPTMTIQNTFTNSTSARPVTTRSTMQGSSTQADTEAVRDQFSVKETLNASAQTKVTEIASTRNFGVQINDPKVIPRNKTVNSSTQTTSTKTRSIGTSTNAESLPARVHSAPETQSQPPATKKRKHKRKNKAKTNTSEVAKPPPPSPPPPPPPPRPLLSTVAYGPLSIPDQTITPIAIDRVENTSPEPPIQSSEQGGGPATTSFGLGARGASAQPGWPEVILLCSFLLLFLDLVLGLEEDR</sequence>
<feature type="region of interest" description="Disordered" evidence="1">
    <location>
        <begin position="408"/>
        <end position="438"/>
    </location>
</feature>
<organism evidence="2 3">
    <name type="scientific">Tuber borchii</name>
    <name type="common">White truffle</name>
    <dbReference type="NCBI Taxonomy" id="42251"/>
    <lineage>
        <taxon>Eukaryota</taxon>
        <taxon>Fungi</taxon>
        <taxon>Dikarya</taxon>
        <taxon>Ascomycota</taxon>
        <taxon>Pezizomycotina</taxon>
        <taxon>Pezizomycetes</taxon>
        <taxon>Pezizales</taxon>
        <taxon>Tuberaceae</taxon>
        <taxon>Tuber</taxon>
    </lineage>
</organism>
<feature type="region of interest" description="Disordered" evidence="1">
    <location>
        <begin position="464"/>
        <end position="487"/>
    </location>
</feature>
<dbReference type="EMBL" id="NESQ01000288">
    <property type="protein sequence ID" value="PUU74612.1"/>
    <property type="molecule type" value="Genomic_DNA"/>
</dbReference>
<evidence type="ECO:0000256" key="1">
    <source>
        <dbReference type="SAM" id="MobiDB-lite"/>
    </source>
</evidence>
<feature type="region of interest" description="Disordered" evidence="1">
    <location>
        <begin position="520"/>
        <end position="612"/>
    </location>
</feature>
<feature type="compositionally biased region" description="Polar residues" evidence="1">
    <location>
        <begin position="640"/>
        <end position="654"/>
    </location>
</feature>